<evidence type="ECO:0000313" key="1">
    <source>
        <dbReference type="EMBL" id="VVE54756.1"/>
    </source>
</evidence>
<dbReference type="Gene3D" id="3.40.50.2000">
    <property type="entry name" value="Glycogen Phosphorylase B"/>
    <property type="match status" value="1"/>
</dbReference>
<proteinExistence type="predicted"/>
<dbReference type="Proteomes" id="UP000406256">
    <property type="component" value="Unassembled WGS sequence"/>
</dbReference>
<keyword evidence="1" id="KW-0808">Transferase</keyword>
<sequence length="360" mass="38352">MHPPSGAALPPFLVRSRRQDSYDEAFAARRPAPLSSNAPAASEIAHAWAQVGAALSPHPDCPLPNWAGGGDTLHQHLLVIGAGHDTEMIDQLRHLETAAARFGKIGFVGPTEARRLVEWSMGERIVVLSRMPRNVSDWDLRCPLAALARTLGPQAAHAHAGRPFLRVTATAARHWRDRLAAAAQHGFCVGLAGWEAFDDAGTGRTDSSPHVSRPSSLSSLAPLLRVPGVSWVPLGCPGDDASSAMPPQSVDWIDWRADCDDLADEASLIDNLDLVIALDSAHGHLADGLGVPVWRLDAARITASQREGGGDTPFSPQRRATIDALSRFPLPCVADDWPGAVGAAADVLLAMATEFQGWTR</sequence>
<dbReference type="SUPFAM" id="SSF53756">
    <property type="entry name" value="UDP-Glycosyltransferase/glycogen phosphorylase"/>
    <property type="match status" value="1"/>
</dbReference>
<reference evidence="1 2" key="1">
    <citation type="submission" date="2019-08" db="EMBL/GenBank/DDBJ databases">
        <authorList>
            <person name="Peeters C."/>
        </authorList>
    </citation>
    <scope>NUCLEOTIDE SEQUENCE [LARGE SCALE GENOMIC DNA]</scope>
    <source>
        <strain evidence="1 2">LMG 31108</strain>
    </source>
</reference>
<dbReference type="AlphaFoldDB" id="A0A5E4Z0X3"/>
<gene>
    <name evidence="1" type="ORF">PAN31108_04955</name>
</gene>
<dbReference type="EMBL" id="CABPSB010000030">
    <property type="protein sequence ID" value="VVE54756.1"/>
    <property type="molecule type" value="Genomic_DNA"/>
</dbReference>
<organism evidence="1 2">
    <name type="scientific">Pandoraea anhela</name>
    <dbReference type="NCBI Taxonomy" id="2508295"/>
    <lineage>
        <taxon>Bacteria</taxon>
        <taxon>Pseudomonadati</taxon>
        <taxon>Pseudomonadota</taxon>
        <taxon>Betaproteobacteria</taxon>
        <taxon>Burkholderiales</taxon>
        <taxon>Burkholderiaceae</taxon>
        <taxon>Pandoraea</taxon>
    </lineage>
</organism>
<name>A0A5E4Z0X3_9BURK</name>
<keyword evidence="2" id="KW-1185">Reference proteome</keyword>
<protein>
    <submittedName>
        <fullName evidence="1">Glycosyl transferase family 8</fullName>
    </submittedName>
</protein>
<accession>A0A5E4Z0X3</accession>
<dbReference type="GO" id="GO:0016740">
    <property type="term" value="F:transferase activity"/>
    <property type="evidence" value="ECO:0007669"/>
    <property type="project" value="UniProtKB-KW"/>
</dbReference>
<evidence type="ECO:0000313" key="2">
    <source>
        <dbReference type="Proteomes" id="UP000406256"/>
    </source>
</evidence>